<feature type="compositionally biased region" description="Basic and acidic residues" evidence="1">
    <location>
        <begin position="39"/>
        <end position="48"/>
    </location>
</feature>
<comment type="caution">
    <text evidence="2">The sequence shown here is derived from an EMBL/GenBank/DDBJ whole genome shotgun (WGS) entry which is preliminary data.</text>
</comment>
<evidence type="ECO:0000256" key="1">
    <source>
        <dbReference type="SAM" id="MobiDB-lite"/>
    </source>
</evidence>
<dbReference type="Proteomes" id="UP001180724">
    <property type="component" value="Unassembled WGS sequence"/>
</dbReference>
<dbReference type="RefSeq" id="WP_311574802.1">
    <property type="nucleotide sequence ID" value="NZ_JAVRFH010000021.1"/>
</dbReference>
<reference evidence="2" key="1">
    <citation type="submission" date="2024-05" db="EMBL/GenBank/DDBJ databases">
        <title>30 novel species of actinomycetes from the DSMZ collection.</title>
        <authorList>
            <person name="Nouioui I."/>
        </authorList>
    </citation>
    <scope>NUCLEOTIDE SEQUENCE</scope>
    <source>
        <strain evidence="2">DSM 40712</strain>
    </source>
</reference>
<evidence type="ECO:0000313" key="3">
    <source>
        <dbReference type="Proteomes" id="UP001180724"/>
    </source>
</evidence>
<dbReference type="EMBL" id="JAVRFH010000021">
    <property type="protein sequence ID" value="MDT0612727.1"/>
    <property type="molecule type" value="Genomic_DNA"/>
</dbReference>
<keyword evidence="3" id="KW-1185">Reference proteome</keyword>
<name>A0ABU3AR85_9ACTN</name>
<accession>A0ABU3AR85</accession>
<gene>
    <name evidence="2" type="ORF">RM812_21280</name>
</gene>
<proteinExistence type="predicted"/>
<feature type="compositionally biased region" description="Basic and acidic residues" evidence="1">
    <location>
        <begin position="84"/>
        <end position="106"/>
    </location>
</feature>
<sequence>MGRQNEFFPYRYLCGVWDSLVAVGMLHALGGTGPELCARRDAVHDSPPARRPRRLPLTAPEQRPARRMRQEPSGRGVQDVGDIPDTRDARDARHARDAQTFRDVRARVTAPQPPGR</sequence>
<protein>
    <submittedName>
        <fullName evidence="2">Uncharacterized protein</fullName>
    </submittedName>
</protein>
<feature type="region of interest" description="Disordered" evidence="1">
    <location>
        <begin position="39"/>
        <end position="116"/>
    </location>
</feature>
<organism evidence="2 3">
    <name type="scientific">Streptomyces lancefieldiae</name>
    <dbReference type="NCBI Taxonomy" id="3075520"/>
    <lineage>
        <taxon>Bacteria</taxon>
        <taxon>Bacillati</taxon>
        <taxon>Actinomycetota</taxon>
        <taxon>Actinomycetes</taxon>
        <taxon>Kitasatosporales</taxon>
        <taxon>Streptomycetaceae</taxon>
        <taxon>Streptomyces</taxon>
    </lineage>
</organism>
<evidence type="ECO:0000313" key="2">
    <source>
        <dbReference type="EMBL" id="MDT0612727.1"/>
    </source>
</evidence>